<dbReference type="AlphaFoldDB" id="A0A7S4LAG2"/>
<evidence type="ECO:0000256" key="5">
    <source>
        <dbReference type="ARBA" id="ARBA00023054"/>
    </source>
</evidence>
<sequence length="374" mass="44403">MSFQRFSGVNALEKRRTLEEERKSRILDDRSRGMGIDVAVLDAQVAEKNRIRQHNKELDDLYNNQMNQLDEHCCAVQKEVNEFRRQREKEDNNFRMGYQRKEQRREWDLQDPKRLVKEPPTRLGDVDPRLGASSIQVFGGEDVNWPTRKKAMQEQVRTWTQQQVDEKDVRKWAQYENDRQFAERDEEMNYKAHQMAKGLADERKRIAIETAYFNKSLSEQQKMEAHRNKFREQQVNMAEIQQALDSDMLTENPMATLNAQDATRFKNDHMKGLLSHQRQAIMDEQSRQRRELAERRQAAAAEERAWDTLQHQQTRNAILLDRQRARESRSKIQALSDERRQQAFEAAERHHALKKLYSNDIGEEFQGKFGSSIR</sequence>
<evidence type="ECO:0000256" key="3">
    <source>
        <dbReference type="ARBA" id="ARBA00022490"/>
    </source>
</evidence>
<keyword evidence="3" id="KW-0963">Cytoplasm</keyword>
<accession>A0A7S4LAG2</accession>
<comment type="subcellular location">
    <subcellularLocation>
        <location evidence="1">Cytoplasm</location>
        <location evidence="1">Cytoskeleton</location>
        <location evidence="1">Flagellum axoneme</location>
    </subcellularLocation>
</comment>
<keyword evidence="7" id="KW-0206">Cytoskeleton</keyword>
<keyword evidence="6" id="KW-0969">Cilium</keyword>
<evidence type="ECO:0000256" key="2">
    <source>
        <dbReference type="ARBA" id="ARBA00006875"/>
    </source>
</evidence>
<comment type="subunit">
    <text evidence="9">Microtubule inner protein component of sperm flagellar doublet microtubules.</text>
</comment>
<keyword evidence="4" id="KW-0282">Flagellum</keyword>
<reference evidence="11" key="1">
    <citation type="submission" date="2021-01" db="EMBL/GenBank/DDBJ databases">
        <authorList>
            <person name="Corre E."/>
            <person name="Pelletier E."/>
            <person name="Niang G."/>
            <person name="Scheremetjew M."/>
            <person name="Finn R."/>
            <person name="Kale V."/>
            <person name="Holt S."/>
            <person name="Cochrane G."/>
            <person name="Meng A."/>
            <person name="Brown T."/>
            <person name="Cohen L."/>
        </authorList>
    </citation>
    <scope>NUCLEOTIDE SEQUENCE</scope>
    <source>
        <strain evidence="11">CCMP1594</strain>
    </source>
</reference>
<evidence type="ECO:0000256" key="10">
    <source>
        <dbReference type="SAM" id="Coils"/>
    </source>
</evidence>
<feature type="coiled-coil region" evidence="10">
    <location>
        <begin position="44"/>
        <end position="71"/>
    </location>
</feature>
<keyword evidence="8" id="KW-0966">Cell projection</keyword>
<name>A0A7S4LAG2_9EUGL</name>
<evidence type="ECO:0000256" key="9">
    <source>
        <dbReference type="ARBA" id="ARBA00046435"/>
    </source>
</evidence>
<evidence type="ECO:0000256" key="7">
    <source>
        <dbReference type="ARBA" id="ARBA00023212"/>
    </source>
</evidence>
<organism evidence="11">
    <name type="scientific">Eutreptiella gymnastica</name>
    <dbReference type="NCBI Taxonomy" id="73025"/>
    <lineage>
        <taxon>Eukaryota</taxon>
        <taxon>Discoba</taxon>
        <taxon>Euglenozoa</taxon>
        <taxon>Euglenida</taxon>
        <taxon>Spirocuta</taxon>
        <taxon>Euglenophyceae</taxon>
        <taxon>Eutreptiales</taxon>
        <taxon>Eutreptiaceae</taxon>
        <taxon>Eutreptiella</taxon>
    </lineage>
</organism>
<keyword evidence="5 10" id="KW-0175">Coiled coil</keyword>
<dbReference type="Pfam" id="PF05914">
    <property type="entry name" value="RIB43A"/>
    <property type="match status" value="1"/>
</dbReference>
<evidence type="ECO:0000313" key="11">
    <source>
        <dbReference type="EMBL" id="CAE0816664.1"/>
    </source>
</evidence>
<gene>
    <name evidence="11" type="ORF">EGYM00163_LOCUS27825</name>
</gene>
<proteinExistence type="inferred from homology"/>
<dbReference type="EMBL" id="HBJA01079439">
    <property type="protein sequence ID" value="CAE0816664.1"/>
    <property type="molecule type" value="Transcribed_RNA"/>
</dbReference>
<evidence type="ECO:0008006" key="12">
    <source>
        <dbReference type="Google" id="ProtNLM"/>
    </source>
</evidence>
<dbReference type="PANTHER" id="PTHR14517">
    <property type="entry name" value="RIB43A-RELATED"/>
    <property type="match status" value="1"/>
</dbReference>
<evidence type="ECO:0000256" key="8">
    <source>
        <dbReference type="ARBA" id="ARBA00023273"/>
    </source>
</evidence>
<dbReference type="PANTHER" id="PTHR14517:SF6">
    <property type="entry name" value="RE41410P"/>
    <property type="match status" value="1"/>
</dbReference>
<evidence type="ECO:0000256" key="1">
    <source>
        <dbReference type="ARBA" id="ARBA00004611"/>
    </source>
</evidence>
<comment type="similarity">
    <text evidence="2">Belongs to the RIB43A family.</text>
</comment>
<evidence type="ECO:0000256" key="6">
    <source>
        <dbReference type="ARBA" id="ARBA00023069"/>
    </source>
</evidence>
<protein>
    <recommendedName>
        <fullName evidence="12">RIB43A-like with coiled-coils protein 2</fullName>
    </recommendedName>
</protein>
<dbReference type="InterPro" id="IPR008805">
    <property type="entry name" value="RIB43A"/>
</dbReference>
<evidence type="ECO:0000256" key="4">
    <source>
        <dbReference type="ARBA" id="ARBA00022846"/>
    </source>
</evidence>